<evidence type="ECO:0000313" key="2">
    <source>
        <dbReference type="Proteomes" id="UP000294689"/>
    </source>
</evidence>
<keyword evidence="2" id="KW-1185">Reference proteome</keyword>
<sequence length="34" mass="4045">MTQTLSTLINQSHLVAQPWIMEHQNKKTEETYEN</sequence>
<accession>A0A4R7PZM0</accession>
<evidence type="ECO:0000313" key="1">
    <source>
        <dbReference type="EMBL" id="TDU39580.1"/>
    </source>
</evidence>
<dbReference type="Proteomes" id="UP000294689">
    <property type="component" value="Unassembled WGS sequence"/>
</dbReference>
<dbReference type="EMBL" id="SOBW01000008">
    <property type="protein sequence ID" value="TDU39580.1"/>
    <property type="molecule type" value="Genomic_DNA"/>
</dbReference>
<protein>
    <submittedName>
        <fullName evidence="1">Uncharacterized protein</fullName>
    </submittedName>
</protein>
<dbReference type="AlphaFoldDB" id="A0A4R7PZM0"/>
<reference evidence="1 2" key="1">
    <citation type="submission" date="2019-03" db="EMBL/GenBank/DDBJ databases">
        <title>Genomic Encyclopedia of Archaeal and Bacterial Type Strains, Phase II (KMG-II): from individual species to whole genera.</title>
        <authorList>
            <person name="Goeker M."/>
        </authorList>
    </citation>
    <scope>NUCLEOTIDE SEQUENCE [LARGE SCALE GENOMIC DNA]</scope>
    <source>
        <strain evidence="1 2">DSM 28135</strain>
    </source>
</reference>
<name>A0A4R7PZM0_9FLAO</name>
<comment type="caution">
    <text evidence="1">The sequence shown here is derived from an EMBL/GenBank/DDBJ whole genome shotgun (WGS) entry which is preliminary data.</text>
</comment>
<gene>
    <name evidence="1" type="ORF">BXY82_1607</name>
</gene>
<organism evidence="1 2">
    <name type="scientific">Gelidibacter sediminis</name>
    <dbReference type="NCBI Taxonomy" id="1608710"/>
    <lineage>
        <taxon>Bacteria</taxon>
        <taxon>Pseudomonadati</taxon>
        <taxon>Bacteroidota</taxon>
        <taxon>Flavobacteriia</taxon>
        <taxon>Flavobacteriales</taxon>
        <taxon>Flavobacteriaceae</taxon>
        <taxon>Gelidibacter</taxon>
    </lineage>
</organism>
<proteinExistence type="predicted"/>